<organism evidence="1 2">
    <name type="scientific">Electrophorus voltai</name>
    <dbReference type="NCBI Taxonomy" id="2609070"/>
    <lineage>
        <taxon>Eukaryota</taxon>
        <taxon>Metazoa</taxon>
        <taxon>Chordata</taxon>
        <taxon>Craniata</taxon>
        <taxon>Vertebrata</taxon>
        <taxon>Euteleostomi</taxon>
        <taxon>Actinopterygii</taxon>
        <taxon>Neopterygii</taxon>
        <taxon>Teleostei</taxon>
        <taxon>Ostariophysi</taxon>
        <taxon>Gymnotiformes</taxon>
        <taxon>Gymnotoidei</taxon>
        <taxon>Gymnotidae</taxon>
        <taxon>Electrophorus</taxon>
    </lineage>
</organism>
<accession>A0AAD9DYX1</accession>
<dbReference type="PANTHER" id="PTHR14870:SF1">
    <property type="entry name" value="TUBULIN EPSILON AND DELTA COMPLEX PROTEIN 2"/>
    <property type="match status" value="1"/>
</dbReference>
<sequence length="253" mass="28663">MSVELMNEAINMCKAEEARLNETIQQYRDILRSMKMRLKGSETEESCSFNVKDDEDVSLRQEGVKNKTSNVMSKRAMGAFSFVTCMESTKGKKGQFPIDQPSTQAVVGASELDTLVQLGLDLAHCYHAELQGHQRFAACASGKDPEMSMEREYESLLMLEGLEGMMAKVIKHANYLKKEWERGNEPWWGPQCTLRWRGERAEPGRPCLPPVLSYSSQAELEELAVLRLRVDQLRLEIRLHQVKGGGGFLVEMQ</sequence>
<proteinExistence type="predicted"/>
<protein>
    <submittedName>
        <fullName evidence="1">Uncharacterized protein</fullName>
    </submittedName>
</protein>
<feature type="non-terminal residue" evidence="1">
    <location>
        <position position="1"/>
    </location>
</feature>
<evidence type="ECO:0000313" key="2">
    <source>
        <dbReference type="Proteomes" id="UP001239994"/>
    </source>
</evidence>
<dbReference type="InterPro" id="IPR031518">
    <property type="entry name" value="DUF4693"/>
</dbReference>
<dbReference type="PANTHER" id="PTHR14870">
    <property type="entry name" value="TUBULIN EPSILON AND DELTA COMPLEX PROTEIN 2"/>
    <property type="match status" value="1"/>
</dbReference>
<dbReference type="AlphaFoldDB" id="A0AAD9DYX1"/>
<name>A0AAD9DYX1_9TELE</name>
<comment type="caution">
    <text evidence="1">The sequence shown here is derived from an EMBL/GenBank/DDBJ whole genome shotgun (WGS) entry which is preliminary data.</text>
</comment>
<dbReference type="EMBL" id="JAROKS010000012">
    <property type="protein sequence ID" value="KAK1799186.1"/>
    <property type="molecule type" value="Genomic_DNA"/>
</dbReference>
<dbReference type="Proteomes" id="UP001239994">
    <property type="component" value="Unassembled WGS sequence"/>
</dbReference>
<keyword evidence="2" id="KW-1185">Reference proteome</keyword>
<dbReference type="Pfam" id="PF15764">
    <property type="entry name" value="DUF4693"/>
    <property type="match status" value="1"/>
</dbReference>
<gene>
    <name evidence="1" type="ORF">P4O66_007436</name>
</gene>
<reference evidence="1" key="1">
    <citation type="submission" date="2023-03" db="EMBL/GenBank/DDBJ databases">
        <title>Electrophorus voltai genome.</title>
        <authorList>
            <person name="Bian C."/>
        </authorList>
    </citation>
    <scope>NUCLEOTIDE SEQUENCE</scope>
    <source>
        <strain evidence="1">CB-2022</strain>
        <tissue evidence="1">Muscle</tissue>
    </source>
</reference>
<evidence type="ECO:0000313" key="1">
    <source>
        <dbReference type="EMBL" id="KAK1799186.1"/>
    </source>
</evidence>